<dbReference type="NCBIfam" id="NF009810">
    <property type="entry name" value="PRK13294.1"/>
    <property type="match status" value="1"/>
</dbReference>
<dbReference type="PANTHER" id="PTHR47917:SF1">
    <property type="entry name" value="COENZYME F420:L-GLUTAMATE LIGASE"/>
    <property type="match status" value="1"/>
</dbReference>
<accession>A0ABY7K1Q7</accession>
<protein>
    <submittedName>
        <fullName evidence="9">Coenzyme F420-0:L-glutamate ligase</fullName>
        <ecNumber evidence="9">6.3.2.31</ecNumber>
    </submittedName>
</protein>
<dbReference type="CDD" id="cd03674">
    <property type="entry name" value="NUDIX_Hydrolase"/>
    <property type="match status" value="1"/>
</dbReference>
<evidence type="ECO:0000259" key="8">
    <source>
        <dbReference type="PROSITE" id="PS51462"/>
    </source>
</evidence>
<dbReference type="Gene3D" id="3.90.1660.10">
    <property type="entry name" value="CofE-like domain"/>
    <property type="match status" value="1"/>
</dbReference>
<dbReference type="Pfam" id="PF00293">
    <property type="entry name" value="NUDIX"/>
    <property type="match status" value="1"/>
</dbReference>
<dbReference type="SUPFAM" id="SSF55811">
    <property type="entry name" value="Nudix"/>
    <property type="match status" value="1"/>
</dbReference>
<keyword evidence="3" id="KW-0547">Nucleotide-binding</keyword>
<keyword evidence="4" id="KW-0460">Magnesium</keyword>
<dbReference type="RefSeq" id="WP_269445148.1">
    <property type="nucleotide sequence ID" value="NZ_CP097463.1"/>
</dbReference>
<dbReference type="SUPFAM" id="SSF144010">
    <property type="entry name" value="CofE-like"/>
    <property type="match status" value="1"/>
</dbReference>
<dbReference type="GO" id="GO:0052618">
    <property type="term" value="F:coenzyme F420-0:L-glutamate ligase activity"/>
    <property type="evidence" value="ECO:0007669"/>
    <property type="project" value="UniProtKB-EC"/>
</dbReference>
<dbReference type="Gene3D" id="3.90.79.10">
    <property type="entry name" value="Nucleoside Triphosphate Pyrophosphohydrolase"/>
    <property type="match status" value="1"/>
</dbReference>
<dbReference type="EMBL" id="CP097463">
    <property type="protein sequence ID" value="WAX58609.1"/>
    <property type="molecule type" value="Genomic_DNA"/>
</dbReference>
<evidence type="ECO:0000256" key="5">
    <source>
        <dbReference type="ARBA" id="ARBA00022958"/>
    </source>
</evidence>
<evidence type="ECO:0000256" key="4">
    <source>
        <dbReference type="ARBA" id="ARBA00022842"/>
    </source>
</evidence>
<feature type="domain" description="Nudix hydrolase" evidence="8">
    <location>
        <begin position="314"/>
        <end position="450"/>
    </location>
</feature>
<dbReference type="Proteomes" id="UP001164693">
    <property type="component" value="Chromosome"/>
</dbReference>
<name>A0ABY7K1Q7_9ACTN</name>
<dbReference type="NCBIfam" id="TIGR01916">
    <property type="entry name" value="F420_cofE"/>
    <property type="match status" value="1"/>
</dbReference>
<organism evidence="9 10">
    <name type="scientific">Jatrophihabitans cynanchi</name>
    <dbReference type="NCBI Taxonomy" id="2944128"/>
    <lineage>
        <taxon>Bacteria</taxon>
        <taxon>Bacillati</taxon>
        <taxon>Actinomycetota</taxon>
        <taxon>Actinomycetes</taxon>
        <taxon>Jatrophihabitantales</taxon>
        <taxon>Jatrophihabitantaceae</taxon>
        <taxon>Jatrophihabitans</taxon>
    </lineage>
</organism>
<keyword evidence="6" id="KW-0342">GTP-binding</keyword>
<keyword evidence="10" id="KW-1185">Reference proteome</keyword>
<reference evidence="9" key="1">
    <citation type="submission" date="2022-05" db="EMBL/GenBank/DDBJ databases">
        <title>Jatrophihabitans sp. SB3-54 whole genome sequence.</title>
        <authorList>
            <person name="Suh M.K."/>
            <person name="Eom M.K."/>
            <person name="Kim J.S."/>
            <person name="Kim H.S."/>
            <person name="Do H.E."/>
            <person name="Shin Y.K."/>
            <person name="Lee J.-S."/>
        </authorList>
    </citation>
    <scope>NUCLEOTIDE SEQUENCE</scope>
    <source>
        <strain evidence="9">SB3-54</strain>
    </source>
</reference>
<evidence type="ECO:0000256" key="1">
    <source>
        <dbReference type="ARBA" id="ARBA00022598"/>
    </source>
</evidence>
<dbReference type="Pfam" id="PF01996">
    <property type="entry name" value="F420_ligase"/>
    <property type="match status" value="1"/>
</dbReference>
<proteinExistence type="predicted"/>
<dbReference type="EC" id="6.3.2.31" evidence="9"/>
<evidence type="ECO:0000313" key="9">
    <source>
        <dbReference type="EMBL" id="WAX58609.1"/>
    </source>
</evidence>
<keyword evidence="2" id="KW-0479">Metal-binding</keyword>
<keyword evidence="5" id="KW-0630">Potassium</keyword>
<dbReference type="PROSITE" id="PS51462">
    <property type="entry name" value="NUDIX"/>
    <property type="match status" value="1"/>
</dbReference>
<keyword evidence="7" id="KW-0464">Manganese</keyword>
<gene>
    <name evidence="9" type="ORF">M6B22_07540</name>
</gene>
<evidence type="ECO:0000256" key="6">
    <source>
        <dbReference type="ARBA" id="ARBA00023134"/>
    </source>
</evidence>
<dbReference type="PANTHER" id="PTHR47917">
    <property type="match status" value="1"/>
</dbReference>
<evidence type="ECO:0000256" key="7">
    <source>
        <dbReference type="ARBA" id="ARBA00023211"/>
    </source>
</evidence>
<dbReference type="Gene3D" id="3.30.1330.100">
    <property type="entry name" value="CofE-like"/>
    <property type="match status" value="1"/>
</dbReference>
<dbReference type="InterPro" id="IPR002847">
    <property type="entry name" value="F420-0_gamma-glut_ligase-dom"/>
</dbReference>
<dbReference type="InterPro" id="IPR000086">
    <property type="entry name" value="NUDIX_hydrolase_dom"/>
</dbReference>
<sequence>MTGTRPDHASARVEILPVLGIGELRPGDDLAALIVEHAPPLQDGDVLVVTSKAVSKTEGRLVVLDDTDEQAREAARQQAIDAETVRVVASRDTLRIVETRHGLVLAAAGVDASNVARNELALLPLDPDASAQLLRESIRERGGVDVGVVISDSMGRPWRAGITDTAIGVAGLTALTDARGHTDAYGNVLSVTQVAVADELAAAGDLVKGKFGGVPVAVVRGMARDGKLDDDGQGSRSLIRGSADDLFRLGTAEAIAIGREDVGWATEMPPPLHADAVEVVTALVPRSDEDAAVRQGFLGFLAARPDAMWRSCAPGHLTASALVVDPSRGAVLLTLHPRVGLWLQVGGHCEPGDHTVLDAAAREAREESGLGSLSFDPAPLGLDVHPITCSLGVPTRHFDVRFLAVAPEGAEPVQSEESLDLRWFAFDELPNGASSDLPRLVGAARERLGL</sequence>
<evidence type="ECO:0000256" key="2">
    <source>
        <dbReference type="ARBA" id="ARBA00022723"/>
    </source>
</evidence>
<evidence type="ECO:0000256" key="3">
    <source>
        <dbReference type="ARBA" id="ARBA00022741"/>
    </source>
</evidence>
<evidence type="ECO:0000313" key="10">
    <source>
        <dbReference type="Proteomes" id="UP001164693"/>
    </source>
</evidence>
<keyword evidence="1 9" id="KW-0436">Ligase</keyword>
<dbReference type="InterPro" id="IPR015797">
    <property type="entry name" value="NUDIX_hydrolase-like_dom_sf"/>
</dbReference>
<dbReference type="InterPro" id="IPR008225">
    <property type="entry name" value="F420-0_g-glutamyl_ligase"/>
</dbReference>